<dbReference type="eggNOG" id="ENOG5033GMW">
    <property type="taxonomic scope" value="Bacteria"/>
</dbReference>
<dbReference type="Proteomes" id="UP000004691">
    <property type="component" value="Unassembled WGS sequence"/>
</dbReference>
<sequence length="128" mass="13554">MDPVWEAVATALAGKAGEALAEGGRSAWDALVALVRTRLGHDTANADGTPGDGTTVESLARDLADAERDDPDFGRRLRALWKQVGDVEARSEGTVNQVSGVVFGPLVQARDIRGGARVTMPSERRTNE</sequence>
<evidence type="ECO:0000313" key="2">
    <source>
        <dbReference type="Proteomes" id="UP000004691"/>
    </source>
</evidence>
<proteinExistence type="predicted"/>
<keyword evidence="2" id="KW-1185">Reference proteome</keyword>
<reference evidence="1 2" key="1">
    <citation type="submission" date="2012-01" db="EMBL/GenBank/DDBJ databases">
        <title>Improved High-Quality Draft sequence of Saccharomonospora xinjiangensis XJ-54.</title>
        <authorList>
            <consortium name="US DOE Joint Genome Institute"/>
            <person name="Lucas S."/>
            <person name="Han J."/>
            <person name="Lapidus A."/>
            <person name="Cheng J.-F."/>
            <person name="Goodwin L."/>
            <person name="Pitluck S."/>
            <person name="Peters L."/>
            <person name="Mikhailova N."/>
            <person name="Teshima H."/>
            <person name="Detter J.C."/>
            <person name="Han C."/>
            <person name="Tapia R."/>
            <person name="Land M."/>
            <person name="Hauser L."/>
            <person name="Kyrpides N."/>
            <person name="Ivanova N."/>
            <person name="Pagani I."/>
            <person name="Brambilla E.-M."/>
            <person name="Klenk H.-P."/>
            <person name="Woyke T."/>
        </authorList>
    </citation>
    <scope>NUCLEOTIDE SEQUENCE [LARGE SCALE GENOMIC DNA]</scope>
    <source>
        <strain evidence="1 2">XJ-54</strain>
    </source>
</reference>
<dbReference type="OrthoDB" id="4555377at2"/>
<dbReference type="HOGENOM" id="CLU_128232_2_0_11"/>
<protein>
    <submittedName>
        <fullName evidence="1">Uncharacterized protein</fullName>
    </submittedName>
</protein>
<gene>
    <name evidence="1" type="ORF">SacxiDRAFT_4109</name>
</gene>
<dbReference type="STRING" id="882086.SacxiDRAFT_4109"/>
<dbReference type="EMBL" id="JH636049">
    <property type="protein sequence ID" value="EID56297.1"/>
    <property type="molecule type" value="Genomic_DNA"/>
</dbReference>
<dbReference type="AlphaFoldDB" id="I0V844"/>
<name>I0V844_9PSEU</name>
<accession>I0V844</accession>
<organism evidence="1 2">
    <name type="scientific">Saccharomonospora xinjiangensis XJ-54</name>
    <dbReference type="NCBI Taxonomy" id="882086"/>
    <lineage>
        <taxon>Bacteria</taxon>
        <taxon>Bacillati</taxon>
        <taxon>Actinomycetota</taxon>
        <taxon>Actinomycetes</taxon>
        <taxon>Pseudonocardiales</taxon>
        <taxon>Pseudonocardiaceae</taxon>
        <taxon>Saccharomonospora</taxon>
    </lineage>
</organism>
<evidence type="ECO:0000313" key="1">
    <source>
        <dbReference type="EMBL" id="EID56297.1"/>
    </source>
</evidence>
<dbReference type="RefSeq" id="WP_006240531.1">
    <property type="nucleotide sequence ID" value="NZ_JH636049.1"/>
</dbReference>